<protein>
    <submittedName>
        <fullName evidence="1">Uncharacterized protein</fullName>
    </submittedName>
</protein>
<accession>M6EZK7</accession>
<dbReference type="PATRIC" id="fig|1240687.3.peg.4025"/>
<evidence type="ECO:0000313" key="1">
    <source>
        <dbReference type="EMBL" id="EMK21500.1"/>
    </source>
</evidence>
<dbReference type="Proteomes" id="UP000011980">
    <property type="component" value="Unassembled WGS sequence"/>
</dbReference>
<sequence>MKVKKYEFLHFQSPISIFSFLKIKKYEFLHFYFFPEK</sequence>
<name>M6EZK7_9LEPT</name>
<evidence type="ECO:0000313" key="2">
    <source>
        <dbReference type="Proteomes" id="UP000011980"/>
    </source>
</evidence>
<organism evidence="1 2">
    <name type="scientific">Leptospira kirschneri serovar Bulgarica str. Nikolaevo</name>
    <dbReference type="NCBI Taxonomy" id="1240687"/>
    <lineage>
        <taxon>Bacteria</taxon>
        <taxon>Pseudomonadati</taxon>
        <taxon>Spirochaetota</taxon>
        <taxon>Spirochaetia</taxon>
        <taxon>Leptospirales</taxon>
        <taxon>Leptospiraceae</taxon>
        <taxon>Leptospira</taxon>
    </lineage>
</organism>
<gene>
    <name evidence="1" type="ORF">LEP1GSC008_4431</name>
</gene>
<reference evidence="1 2" key="1">
    <citation type="submission" date="2013-01" db="EMBL/GenBank/DDBJ databases">
        <authorList>
            <person name="Harkins D.M."/>
            <person name="Durkin A.S."/>
            <person name="Brinkac L.M."/>
            <person name="Haft D.H."/>
            <person name="Selengut J.D."/>
            <person name="Sanka R."/>
            <person name="DePew J."/>
            <person name="Purushe J."/>
            <person name="Galloway R.L."/>
            <person name="Vinetz J.M."/>
            <person name="Sutton G.G."/>
            <person name="Nierman W.C."/>
            <person name="Fouts D.E."/>
        </authorList>
    </citation>
    <scope>NUCLEOTIDE SEQUENCE [LARGE SCALE GENOMIC DNA]</scope>
    <source>
        <strain evidence="1 2">Nikolaevo</strain>
    </source>
</reference>
<dbReference type="EMBL" id="ANCE01000190">
    <property type="protein sequence ID" value="EMK21500.1"/>
    <property type="molecule type" value="Genomic_DNA"/>
</dbReference>
<dbReference type="AlphaFoldDB" id="M6EZK7"/>
<comment type="caution">
    <text evidence="1">The sequence shown here is derived from an EMBL/GenBank/DDBJ whole genome shotgun (WGS) entry which is preliminary data.</text>
</comment>
<proteinExistence type="predicted"/>